<dbReference type="Proteomes" id="UP001054945">
    <property type="component" value="Unassembled WGS sequence"/>
</dbReference>
<gene>
    <name evidence="1" type="ORF">CEXT_438201</name>
</gene>
<organism evidence="1 2">
    <name type="scientific">Caerostris extrusa</name>
    <name type="common">Bark spider</name>
    <name type="synonym">Caerostris bankana</name>
    <dbReference type="NCBI Taxonomy" id="172846"/>
    <lineage>
        <taxon>Eukaryota</taxon>
        <taxon>Metazoa</taxon>
        <taxon>Ecdysozoa</taxon>
        <taxon>Arthropoda</taxon>
        <taxon>Chelicerata</taxon>
        <taxon>Arachnida</taxon>
        <taxon>Araneae</taxon>
        <taxon>Araneomorphae</taxon>
        <taxon>Entelegynae</taxon>
        <taxon>Araneoidea</taxon>
        <taxon>Araneidae</taxon>
        <taxon>Caerostris</taxon>
    </lineage>
</organism>
<dbReference type="AlphaFoldDB" id="A0AAV4Y9C8"/>
<keyword evidence="2" id="KW-1185">Reference proteome</keyword>
<evidence type="ECO:0000313" key="1">
    <source>
        <dbReference type="EMBL" id="GIZ03026.1"/>
    </source>
</evidence>
<accession>A0AAV4Y9C8</accession>
<name>A0AAV4Y9C8_CAEEX</name>
<proteinExistence type="predicted"/>
<evidence type="ECO:0000313" key="2">
    <source>
        <dbReference type="Proteomes" id="UP001054945"/>
    </source>
</evidence>
<dbReference type="EMBL" id="BPLR01018893">
    <property type="protein sequence ID" value="GIZ03026.1"/>
    <property type="molecule type" value="Genomic_DNA"/>
</dbReference>
<sequence>MKEHTICSNLLFTDGKGPFVLTAFVFDLALRHIKGMLGSAANPPETPRSSFLVAATDLESSNSFKNAQRELVPGPRLSIFGKRYFFSPGVTPKMKAMKLTTSTECISCIEGEPPI</sequence>
<reference evidence="1 2" key="1">
    <citation type="submission" date="2021-06" db="EMBL/GenBank/DDBJ databases">
        <title>Caerostris extrusa draft genome.</title>
        <authorList>
            <person name="Kono N."/>
            <person name="Arakawa K."/>
        </authorList>
    </citation>
    <scope>NUCLEOTIDE SEQUENCE [LARGE SCALE GENOMIC DNA]</scope>
</reference>
<comment type="caution">
    <text evidence="1">The sequence shown here is derived from an EMBL/GenBank/DDBJ whole genome shotgun (WGS) entry which is preliminary data.</text>
</comment>
<protein>
    <submittedName>
        <fullName evidence="1">Uncharacterized protein</fullName>
    </submittedName>
</protein>